<dbReference type="RefSeq" id="WP_070933971.1">
    <property type="nucleotide sequence ID" value="NZ_MIPT01000001.1"/>
</dbReference>
<dbReference type="OrthoDB" id="9770043at2"/>
<dbReference type="Proteomes" id="UP000179467">
    <property type="component" value="Unassembled WGS sequence"/>
</dbReference>
<accession>A0A1S1HF21</accession>
<evidence type="ECO:0000259" key="1">
    <source>
        <dbReference type="Pfam" id="PF22807"/>
    </source>
</evidence>
<protein>
    <submittedName>
        <fullName evidence="2">Membrane bound L-sorbosone dehydrogenase</fullName>
    </submittedName>
</protein>
<dbReference type="PANTHER" id="PTHR33546">
    <property type="entry name" value="LARGE, MULTIFUNCTIONAL SECRETED PROTEIN-RELATED"/>
    <property type="match status" value="1"/>
</dbReference>
<keyword evidence="3" id="KW-1185">Reference proteome</keyword>
<dbReference type="InterPro" id="IPR011042">
    <property type="entry name" value="6-blade_b-propeller_TolB-like"/>
</dbReference>
<feature type="domain" description="Pyrroloquinoline quinone-dependent pyranose dehydrogenase beta-propeller" evidence="1">
    <location>
        <begin position="321"/>
        <end position="436"/>
    </location>
</feature>
<evidence type="ECO:0000313" key="3">
    <source>
        <dbReference type="Proteomes" id="UP000179467"/>
    </source>
</evidence>
<name>A0A1S1HF21_9SPHN</name>
<dbReference type="InterPro" id="IPR054539">
    <property type="entry name" value="Beta-prop_PDH"/>
</dbReference>
<evidence type="ECO:0000313" key="2">
    <source>
        <dbReference type="EMBL" id="OHT20392.1"/>
    </source>
</evidence>
<proteinExistence type="predicted"/>
<dbReference type="PANTHER" id="PTHR33546:SF1">
    <property type="entry name" value="LARGE, MULTIFUNCTIONAL SECRETED PROTEIN"/>
    <property type="match status" value="1"/>
</dbReference>
<reference evidence="2 3" key="1">
    <citation type="submission" date="2016-09" db="EMBL/GenBank/DDBJ databases">
        <title>Metabolic pathway, cell adaptation mechanisms and a novel monoxygenase revealed through proteogenomic-transcription analysis of a Sphingomonas haloaromaticamans strain degrading the fungicide ortho-phenylphenol.</title>
        <authorList>
            <person name="Perruchon C."/>
            <person name="Papadopoulou E.S."/>
            <person name="Rousidou C."/>
            <person name="Vasileiadis S."/>
            <person name="Tanou G."/>
            <person name="Amoutzias G."/>
            <person name="Molassiotis A."/>
            <person name="Karpouzas D.G."/>
        </authorList>
    </citation>
    <scope>NUCLEOTIDE SEQUENCE [LARGE SCALE GENOMIC DNA]</scope>
    <source>
        <strain evidence="2 3">P3</strain>
    </source>
</reference>
<dbReference type="EMBL" id="MIPT01000001">
    <property type="protein sequence ID" value="OHT20392.1"/>
    <property type="molecule type" value="Genomic_DNA"/>
</dbReference>
<comment type="caution">
    <text evidence="2">The sequence shown here is derived from an EMBL/GenBank/DDBJ whole genome shotgun (WGS) entry which is preliminary data.</text>
</comment>
<sequence length="451" mass="48428">MKIRTILIPVLLAGAAYGGWRMLNNEHADLSVDAVTGANPTIAEPKKRLLPTVKVADVVGWKAGETPVAAQGLRVNAFATGLEHPRWLLPLSNGDVLVAESNSPPRDGGGVRGWAMRYIMGRAGAGVPSPNRITLLRDADGDGVAEQRSVLLSGLNSPFGMALVGDHLYVGNADALVRFPFKPGQTKIDAPAEKIVDLPANPPGHWARNVVANADGSKLYVAVGSATNIADNGMDVEKDRAAIWEVDPKTKAHRIYAYGLRNPTGMAWEPTTGALWTVVNERDMLGSDLAPDYLTHVELGGFYGWPYYYWHGYIDNRVEQPDEDQRQYLVRPDYALGPHTASLGLSFAKDVKLGSRFANGAFIGQHGSWNRRPFSGYKVIFVPFANGKPAGKPIDVLTGFLDDKDRARGRPVGVIADRTGALLVADDAGNAVWRVSATDVAASGPAPEPAN</sequence>
<gene>
    <name evidence="2" type="ORF">BHE75_02390</name>
</gene>
<dbReference type="Pfam" id="PF22807">
    <property type="entry name" value="TrAA12"/>
    <property type="match status" value="2"/>
</dbReference>
<dbReference type="SUPFAM" id="SSF50952">
    <property type="entry name" value="Soluble quinoprotein glucose dehydrogenase"/>
    <property type="match status" value="1"/>
</dbReference>
<dbReference type="AlphaFoldDB" id="A0A1S1HF21"/>
<organism evidence="2 3">
    <name type="scientific">Edaphosphingomonas haloaromaticamans</name>
    <dbReference type="NCBI Taxonomy" id="653954"/>
    <lineage>
        <taxon>Bacteria</taxon>
        <taxon>Pseudomonadati</taxon>
        <taxon>Pseudomonadota</taxon>
        <taxon>Alphaproteobacteria</taxon>
        <taxon>Sphingomonadales</taxon>
        <taxon>Rhizorhabdaceae</taxon>
        <taxon>Edaphosphingomonas</taxon>
    </lineage>
</organism>
<dbReference type="Gene3D" id="2.120.10.30">
    <property type="entry name" value="TolB, C-terminal domain"/>
    <property type="match status" value="1"/>
</dbReference>
<dbReference type="InterPro" id="IPR011041">
    <property type="entry name" value="Quinoprot_gluc/sorb_DH_b-prop"/>
</dbReference>
<feature type="domain" description="Pyrroloquinoline quinone-dependent pyranose dehydrogenase beta-propeller" evidence="1">
    <location>
        <begin position="141"/>
        <end position="285"/>
    </location>
</feature>